<proteinExistence type="predicted"/>
<protein>
    <submittedName>
        <fullName evidence="1">Uncharacterized protein</fullName>
    </submittedName>
</protein>
<dbReference type="AlphaFoldDB" id="A0A5J4YTF0"/>
<evidence type="ECO:0000313" key="1">
    <source>
        <dbReference type="EMBL" id="KAA8494626.1"/>
    </source>
</evidence>
<keyword evidence="2" id="KW-1185">Reference proteome</keyword>
<comment type="caution">
    <text evidence="1">The sequence shown here is derived from an EMBL/GenBank/DDBJ whole genome shotgun (WGS) entry which is preliminary data.</text>
</comment>
<sequence length="160" mass="17810">MENANHVRSGKFTAFLDHEKLTKYRWVSTLTAPIFRNPGPIVNGVVGGAGSFIANISTPDSERQQKDQVTSSFTTLCLGEQLARTPGPNDPPGEEEMTQVILRLGTGSQPRPKPKLRLLLPNHGQDGNNASCLLVRKCLHHRLRRKFNEIEDLQRVSNQC</sequence>
<evidence type="ECO:0000313" key="2">
    <source>
        <dbReference type="Proteomes" id="UP000324585"/>
    </source>
</evidence>
<dbReference type="EMBL" id="VRMN01000004">
    <property type="protein sequence ID" value="KAA8494626.1"/>
    <property type="molecule type" value="Genomic_DNA"/>
</dbReference>
<organism evidence="1 2">
    <name type="scientific">Porphyridium purpureum</name>
    <name type="common">Red alga</name>
    <name type="synonym">Porphyridium cruentum</name>
    <dbReference type="NCBI Taxonomy" id="35688"/>
    <lineage>
        <taxon>Eukaryota</taxon>
        <taxon>Rhodophyta</taxon>
        <taxon>Bangiophyceae</taxon>
        <taxon>Porphyridiales</taxon>
        <taxon>Porphyridiaceae</taxon>
        <taxon>Porphyridium</taxon>
    </lineage>
</organism>
<reference evidence="2" key="1">
    <citation type="journal article" date="2019" name="Nat. Commun.">
        <title>Expansion of phycobilisome linker gene families in mesophilic red algae.</title>
        <authorList>
            <person name="Lee J."/>
            <person name="Kim D."/>
            <person name="Bhattacharya D."/>
            <person name="Yoon H.S."/>
        </authorList>
    </citation>
    <scope>NUCLEOTIDE SEQUENCE [LARGE SCALE GENOMIC DNA]</scope>
    <source>
        <strain evidence="2">CCMP 1328</strain>
    </source>
</reference>
<gene>
    <name evidence="1" type="ORF">FVE85_2867</name>
</gene>
<dbReference type="Proteomes" id="UP000324585">
    <property type="component" value="Unassembled WGS sequence"/>
</dbReference>
<name>A0A5J4YTF0_PORPP</name>
<accession>A0A5J4YTF0</accession>